<evidence type="ECO:0000313" key="1">
    <source>
        <dbReference type="EMBL" id="EQA63935.1"/>
    </source>
</evidence>
<evidence type="ECO:0000313" key="2">
    <source>
        <dbReference type="Proteomes" id="UP000018747"/>
    </source>
</evidence>
<organism evidence="1 2">
    <name type="scientific">Leptospira alexanderi serovar Manhao 3 str. L 60</name>
    <dbReference type="NCBI Taxonomy" id="1049759"/>
    <lineage>
        <taxon>Bacteria</taxon>
        <taxon>Pseudomonadati</taxon>
        <taxon>Spirochaetota</taxon>
        <taxon>Spirochaetia</taxon>
        <taxon>Leptospirales</taxon>
        <taxon>Leptospiraceae</taxon>
        <taxon>Leptospira</taxon>
    </lineage>
</organism>
<sequence length="41" mass="4976">MKILQCTIQKRRNKDKNEIIHIFKKIKMVLCRLKPRARPGE</sequence>
<comment type="caution">
    <text evidence="1">The sequence shown here is derived from an EMBL/GenBank/DDBJ whole genome shotgun (WGS) entry which is preliminary data.</text>
</comment>
<proteinExistence type="predicted"/>
<gene>
    <name evidence="1" type="ORF">LEP1GSC062_0836</name>
</gene>
<reference evidence="1" key="1">
    <citation type="submission" date="2013-05" db="EMBL/GenBank/DDBJ databases">
        <authorList>
            <person name="Harkins D.M."/>
            <person name="Durkin A.S."/>
            <person name="Brinkac L.M."/>
            <person name="Haft D.H."/>
            <person name="Selengut J.D."/>
            <person name="Sanka R."/>
            <person name="DePew J."/>
            <person name="Purushe J."/>
            <person name="Hartskeerl R.A."/>
            <person name="Ahmed A."/>
            <person name="van der Linden H."/>
            <person name="Goris M.G.A."/>
            <person name="Vinetz J.M."/>
            <person name="Sutton G.G."/>
            <person name="Nierman W.C."/>
            <person name="Fouts D.E."/>
        </authorList>
    </citation>
    <scope>NUCLEOTIDE SEQUENCE [LARGE SCALE GENOMIC DNA]</scope>
    <source>
        <strain evidence="1">L 60</strain>
    </source>
</reference>
<accession>V6I1A7</accession>
<dbReference type="Proteomes" id="UP000018747">
    <property type="component" value="Unassembled WGS sequence"/>
</dbReference>
<protein>
    <submittedName>
        <fullName evidence="1">Uncharacterized protein</fullName>
    </submittedName>
</protein>
<dbReference type="EMBL" id="AHMT02000015">
    <property type="protein sequence ID" value="EQA63935.1"/>
    <property type="molecule type" value="Genomic_DNA"/>
</dbReference>
<keyword evidence="2" id="KW-1185">Reference proteome</keyword>
<name>V6I1A7_9LEPT</name>
<dbReference type="AlphaFoldDB" id="V6I1A7"/>